<gene>
    <name evidence="1" type="ORF">HMPREF0971_00006</name>
</gene>
<protein>
    <submittedName>
        <fullName evidence="1">Uncharacterized protein</fullName>
    </submittedName>
</protein>
<evidence type="ECO:0000313" key="1">
    <source>
        <dbReference type="EMBL" id="EFB33624.1"/>
    </source>
</evidence>
<accession>D1QM31</accession>
<dbReference type="Proteomes" id="UP000004079">
    <property type="component" value="Unassembled WGS sequence"/>
</dbReference>
<name>D1QM31_9BACT</name>
<evidence type="ECO:0000313" key="2">
    <source>
        <dbReference type="Proteomes" id="UP000004079"/>
    </source>
</evidence>
<dbReference type="EMBL" id="ACUZ02000001">
    <property type="protein sequence ID" value="EFB33624.1"/>
    <property type="molecule type" value="Genomic_DNA"/>
</dbReference>
<sequence>MFDAKLSFYGGWCIVLRLGGSLWRRYGDKRDMKLTENNSGGQFFW</sequence>
<dbReference type="HOGENOM" id="CLU_3203568_0_0_10"/>
<dbReference type="AlphaFoldDB" id="D1QM31"/>
<reference evidence="1 2" key="1">
    <citation type="submission" date="2009-11" db="EMBL/GenBank/DDBJ databases">
        <authorList>
            <person name="Weinstock G."/>
            <person name="Sodergren E."/>
            <person name="Clifton S."/>
            <person name="Fulton L."/>
            <person name="Fulton B."/>
            <person name="Courtney L."/>
            <person name="Fronick C."/>
            <person name="Harrison M."/>
            <person name="Strong C."/>
            <person name="Farmer C."/>
            <person name="Delahaunty K."/>
            <person name="Markovic C."/>
            <person name="Hall O."/>
            <person name="Minx P."/>
            <person name="Tomlinson C."/>
            <person name="Mitreva M."/>
            <person name="Nelson J."/>
            <person name="Hou S."/>
            <person name="Wollam A."/>
            <person name="Pepin K.H."/>
            <person name="Johnson M."/>
            <person name="Bhonagiri V."/>
            <person name="Nash W.E."/>
            <person name="Warren W."/>
            <person name="Chinwalla A."/>
            <person name="Mardis E.R."/>
            <person name="Wilson R.K."/>
        </authorList>
    </citation>
    <scope>NUCLEOTIDE SEQUENCE [LARGE SCALE GENOMIC DNA]</scope>
    <source>
        <strain evidence="1 2">F0302</strain>
    </source>
</reference>
<dbReference type="STRING" id="649760.HMPREF0971_00006"/>
<comment type="caution">
    <text evidence="1">The sequence shown here is derived from an EMBL/GenBank/DDBJ whole genome shotgun (WGS) entry which is preliminary data.</text>
</comment>
<proteinExistence type="predicted"/>
<organism evidence="1 2">
    <name type="scientific">Segatella oris F0302</name>
    <dbReference type="NCBI Taxonomy" id="649760"/>
    <lineage>
        <taxon>Bacteria</taxon>
        <taxon>Pseudomonadati</taxon>
        <taxon>Bacteroidota</taxon>
        <taxon>Bacteroidia</taxon>
        <taxon>Bacteroidales</taxon>
        <taxon>Prevotellaceae</taxon>
        <taxon>Segatella</taxon>
    </lineage>
</organism>